<feature type="transmembrane region" description="Helical" evidence="1">
    <location>
        <begin position="55"/>
        <end position="75"/>
    </location>
</feature>
<protein>
    <submittedName>
        <fullName evidence="2">Uncharacterized protein</fullName>
    </submittedName>
</protein>
<dbReference type="EMBL" id="BAAAFH010000007">
    <property type="protein sequence ID" value="GAA0874974.1"/>
    <property type="molecule type" value="Genomic_DNA"/>
</dbReference>
<evidence type="ECO:0000256" key="1">
    <source>
        <dbReference type="SAM" id="Phobius"/>
    </source>
</evidence>
<keyword evidence="1" id="KW-0472">Membrane</keyword>
<keyword evidence="3" id="KW-1185">Reference proteome</keyword>
<feature type="transmembrane region" description="Helical" evidence="1">
    <location>
        <begin position="82"/>
        <end position="102"/>
    </location>
</feature>
<proteinExistence type="predicted"/>
<evidence type="ECO:0000313" key="3">
    <source>
        <dbReference type="Proteomes" id="UP001501126"/>
    </source>
</evidence>
<organism evidence="2 3">
    <name type="scientific">Wandonia haliotis</name>
    <dbReference type="NCBI Taxonomy" id="574963"/>
    <lineage>
        <taxon>Bacteria</taxon>
        <taxon>Pseudomonadati</taxon>
        <taxon>Bacteroidota</taxon>
        <taxon>Flavobacteriia</taxon>
        <taxon>Flavobacteriales</taxon>
        <taxon>Crocinitomicaceae</taxon>
        <taxon>Wandonia</taxon>
    </lineage>
</organism>
<comment type="caution">
    <text evidence="2">The sequence shown here is derived from an EMBL/GenBank/DDBJ whole genome shotgun (WGS) entry which is preliminary data.</text>
</comment>
<dbReference type="RefSeq" id="WP_343785951.1">
    <property type="nucleotide sequence ID" value="NZ_BAAAFH010000007.1"/>
</dbReference>
<dbReference type="Proteomes" id="UP001501126">
    <property type="component" value="Unassembled WGS sequence"/>
</dbReference>
<keyword evidence="1" id="KW-1133">Transmembrane helix</keyword>
<feature type="transmembrane region" description="Helical" evidence="1">
    <location>
        <begin position="12"/>
        <end position="35"/>
    </location>
</feature>
<accession>A0ABP3Y460</accession>
<name>A0ABP3Y460_9FLAO</name>
<sequence>MKPYKSNKNKGIGLGILLGITSPWVIMPAFIFFYSRLESLPFSRLWYNFFHLNTTMSRILSLCMIANLVWFYLFLNKERYGIARGVILGTLAYFPLFIYLIYF</sequence>
<gene>
    <name evidence="2" type="ORF">GCM10009118_13820</name>
</gene>
<keyword evidence="1" id="KW-0812">Transmembrane</keyword>
<reference evidence="3" key="1">
    <citation type="journal article" date="2019" name="Int. J. Syst. Evol. Microbiol.">
        <title>The Global Catalogue of Microorganisms (GCM) 10K type strain sequencing project: providing services to taxonomists for standard genome sequencing and annotation.</title>
        <authorList>
            <consortium name="The Broad Institute Genomics Platform"/>
            <consortium name="The Broad Institute Genome Sequencing Center for Infectious Disease"/>
            <person name="Wu L."/>
            <person name="Ma J."/>
        </authorList>
    </citation>
    <scope>NUCLEOTIDE SEQUENCE [LARGE SCALE GENOMIC DNA]</scope>
    <source>
        <strain evidence="3">JCM 16083</strain>
    </source>
</reference>
<evidence type="ECO:0000313" key="2">
    <source>
        <dbReference type="EMBL" id="GAA0874974.1"/>
    </source>
</evidence>